<name>A0A934M3E7_9CLOT</name>
<accession>A0A934M3E7</accession>
<evidence type="ECO:0000313" key="2">
    <source>
        <dbReference type="Proteomes" id="UP000622687"/>
    </source>
</evidence>
<dbReference type="PANTHER" id="PTHR41260">
    <property type="entry name" value="PROTEIN ECSC"/>
    <property type="match status" value="1"/>
</dbReference>
<dbReference type="Proteomes" id="UP000622687">
    <property type="component" value="Unassembled WGS sequence"/>
</dbReference>
<gene>
    <name evidence="1" type="ORF">I6U51_02335</name>
</gene>
<evidence type="ECO:0000313" key="1">
    <source>
        <dbReference type="EMBL" id="MBI6871543.1"/>
    </source>
</evidence>
<dbReference type="EMBL" id="JAEEGB010000003">
    <property type="protein sequence ID" value="MBI6871543.1"/>
    <property type="molecule type" value="Genomic_DNA"/>
</dbReference>
<dbReference type="InterPro" id="IPR024787">
    <property type="entry name" value="EcsC"/>
</dbReference>
<proteinExistence type="predicted"/>
<dbReference type="PANTHER" id="PTHR41260:SF1">
    <property type="entry name" value="PROTEIN ECSC"/>
    <property type="match status" value="1"/>
</dbReference>
<dbReference type="AlphaFoldDB" id="A0A934M3E7"/>
<dbReference type="RefSeq" id="WP_211140989.1">
    <property type="nucleotide sequence ID" value="NZ_JAEEGB010000003.1"/>
</dbReference>
<protein>
    <submittedName>
        <fullName evidence="1">EcsC family protein</fullName>
    </submittedName>
</protein>
<sequence>MNNYTEQAIDELKLWQKKMLKKPSFTSKVTKGLQNKVNNLIPDKANIVITEAIKNTVKVVLLGSEFTTKLPLMNVSLEERERLVKEKLNSYRKAAVLSGAGTGAGGLLLGLADFPILLSIKIKFLFEVASLYGFNAANYKERLYILYIFQLAFSSPERRSRVYLEIADWENYVKHLPEDVNSFDWRTFQQEYRDYIDLAKMLQLVPGIGAVVGAYANYQLLDKLGETAMNAYRMRIFKDK</sequence>
<keyword evidence="2" id="KW-1185">Reference proteome</keyword>
<organism evidence="1 2">
    <name type="scientific">Clostridium aciditolerans</name>
    <dbReference type="NCBI Taxonomy" id="339861"/>
    <lineage>
        <taxon>Bacteria</taxon>
        <taxon>Bacillati</taxon>
        <taxon>Bacillota</taxon>
        <taxon>Clostridia</taxon>
        <taxon>Eubacteriales</taxon>
        <taxon>Clostridiaceae</taxon>
        <taxon>Clostridium</taxon>
    </lineage>
</organism>
<reference evidence="1" key="1">
    <citation type="submission" date="2020-12" db="EMBL/GenBank/DDBJ databases">
        <title>Clostridium thailandense sp. nov., a novel acetogenic bacterium isolated from peat land soil in Thailand.</title>
        <authorList>
            <person name="Chaikitkaew S."/>
            <person name="Birkeland N.K."/>
        </authorList>
    </citation>
    <scope>NUCLEOTIDE SEQUENCE</scope>
    <source>
        <strain evidence="1">DSM 17425</strain>
    </source>
</reference>
<dbReference type="Pfam" id="PF12787">
    <property type="entry name" value="EcsC"/>
    <property type="match status" value="1"/>
</dbReference>
<comment type="caution">
    <text evidence="1">The sequence shown here is derived from an EMBL/GenBank/DDBJ whole genome shotgun (WGS) entry which is preliminary data.</text>
</comment>